<dbReference type="EMBL" id="OE182926">
    <property type="protein sequence ID" value="CAD7575098.1"/>
    <property type="molecule type" value="Genomic_DNA"/>
</dbReference>
<dbReference type="GO" id="GO:0005525">
    <property type="term" value="F:GTP binding"/>
    <property type="evidence" value="ECO:0007669"/>
    <property type="project" value="UniProtKB-KW"/>
</dbReference>
<dbReference type="InterPro" id="IPR004130">
    <property type="entry name" value="Gpn"/>
</dbReference>
<keyword evidence="3 5" id="KW-0378">Hydrolase</keyword>
<sequence>MVLTSSGHELPAFQGGFQRWQTSMKLCSAVCLMNPAHCTLCVLQVELYTHHNSVKNIMESLSQYGFHLCTVHLVDSHYCSEPGKFISTLLLSLSAMMQIELHHINVLSKVDLLAQYGDKLLFGLDYYTEVLDLNYLLEALDDDPLTRKYVLRLHLPHLGLNAMNQLQCLNGLRYRKLNAAIISLVEDYGLVSFIPLNIKDKNNLLKVKNAVDKANGYIYGSGEETSVQALLACAVGAEYESERVGSMKDTYENFAPMDSKDVE</sequence>
<keyword evidence="4 5" id="KW-0342">GTP-binding</keyword>
<dbReference type="SUPFAM" id="SSF52540">
    <property type="entry name" value="P-loop containing nucleoside triphosphate hydrolases"/>
    <property type="match status" value="1"/>
</dbReference>
<evidence type="ECO:0000256" key="4">
    <source>
        <dbReference type="ARBA" id="ARBA00023134"/>
    </source>
</evidence>
<dbReference type="GO" id="GO:0005737">
    <property type="term" value="C:cytoplasm"/>
    <property type="evidence" value="ECO:0007669"/>
    <property type="project" value="TreeGrafter"/>
</dbReference>
<evidence type="ECO:0000256" key="1">
    <source>
        <dbReference type="ARBA" id="ARBA00005290"/>
    </source>
</evidence>
<comment type="subunit">
    <text evidence="5">Binds to RNA polymerase II (RNAPII).</text>
</comment>
<organism evidence="6">
    <name type="scientific">Timema californicum</name>
    <name type="common">California timema</name>
    <name type="synonym">Walking stick</name>
    <dbReference type="NCBI Taxonomy" id="61474"/>
    <lineage>
        <taxon>Eukaryota</taxon>
        <taxon>Metazoa</taxon>
        <taxon>Ecdysozoa</taxon>
        <taxon>Arthropoda</taxon>
        <taxon>Hexapoda</taxon>
        <taxon>Insecta</taxon>
        <taxon>Pterygota</taxon>
        <taxon>Neoptera</taxon>
        <taxon>Polyneoptera</taxon>
        <taxon>Phasmatodea</taxon>
        <taxon>Timematodea</taxon>
        <taxon>Timematoidea</taxon>
        <taxon>Timematidae</taxon>
        <taxon>Timema</taxon>
    </lineage>
</organism>
<evidence type="ECO:0000256" key="2">
    <source>
        <dbReference type="ARBA" id="ARBA00022741"/>
    </source>
</evidence>
<dbReference type="InterPro" id="IPR027417">
    <property type="entry name" value="P-loop_NTPase"/>
</dbReference>
<keyword evidence="2 5" id="KW-0547">Nucleotide-binding</keyword>
<evidence type="ECO:0000313" key="6">
    <source>
        <dbReference type="EMBL" id="CAD7575098.1"/>
    </source>
</evidence>
<dbReference type="Gene3D" id="3.40.50.300">
    <property type="entry name" value="P-loop containing nucleotide triphosphate hydrolases"/>
    <property type="match status" value="1"/>
</dbReference>
<accession>A0A7R9P9H8</accession>
<dbReference type="PANTHER" id="PTHR21231:SF3">
    <property type="entry name" value="GPN-LOOP GTPASE 2"/>
    <property type="match status" value="1"/>
</dbReference>
<proteinExistence type="inferred from homology"/>
<dbReference type="Pfam" id="PF03029">
    <property type="entry name" value="ATP_bind_1"/>
    <property type="match status" value="1"/>
</dbReference>
<evidence type="ECO:0000256" key="3">
    <source>
        <dbReference type="ARBA" id="ARBA00022801"/>
    </source>
</evidence>
<dbReference type="AlphaFoldDB" id="A0A7R9P9H8"/>
<reference evidence="6" key="1">
    <citation type="submission" date="2020-11" db="EMBL/GenBank/DDBJ databases">
        <authorList>
            <person name="Tran Van P."/>
        </authorList>
    </citation>
    <scope>NUCLEOTIDE SEQUENCE</scope>
</reference>
<protein>
    <recommendedName>
        <fullName evidence="5">GPN-loop GTPase 2</fullName>
    </recommendedName>
</protein>
<comment type="function">
    <text evidence="5">Small GTPase required for proper localization of RNA polymerase II and III (RNAPII and RNAPIII). May act at an RNAP assembly step prior to nuclear import.</text>
</comment>
<dbReference type="GO" id="GO:0003924">
    <property type="term" value="F:GTPase activity"/>
    <property type="evidence" value="ECO:0007669"/>
    <property type="project" value="TreeGrafter"/>
</dbReference>
<name>A0A7R9P9H8_TIMCA</name>
<dbReference type="PANTHER" id="PTHR21231">
    <property type="entry name" value="XPA-BINDING PROTEIN 1-RELATED"/>
    <property type="match status" value="1"/>
</dbReference>
<gene>
    <name evidence="6" type="ORF">TCMB3V08_LOCUS7696</name>
</gene>
<comment type="similarity">
    <text evidence="1 5">Belongs to the GPN-loop GTPase family.</text>
</comment>
<evidence type="ECO:0000256" key="5">
    <source>
        <dbReference type="RuleBase" id="RU365059"/>
    </source>
</evidence>